<evidence type="ECO:0000313" key="3">
    <source>
        <dbReference type="Proteomes" id="UP000053681"/>
    </source>
</evidence>
<evidence type="ECO:0000313" key="2">
    <source>
        <dbReference type="EMBL" id="KSU87008.1"/>
    </source>
</evidence>
<dbReference type="InterPro" id="IPR001509">
    <property type="entry name" value="Epimerase_deHydtase"/>
</dbReference>
<dbReference type="EMBL" id="LNQP01000057">
    <property type="protein sequence ID" value="KSU87008.1"/>
    <property type="molecule type" value="Genomic_DNA"/>
</dbReference>
<sequence length="298" mass="33954">MKTALVLGGTRFFGTNLVEELLAKKVQVTIANRGQREDSFGDRVERIKLDRVEKQSIIEATRGRKWDVVFDQICYSSHGALVAVDAFRDSTNHYVLTSTLSVYGSSKEHFHEEDFDPYTYPISYARKENISYQEGKRQAEAVLFQKAPFSVTAVRIPIVLGDNDYTNRLRFHIDKVMHQEEIGFPDIDAQLNFISREEAGAFLAWCGEQKLKGPINACSNGVISLKELMSLIETETNQQAKITKRVTDENASPYGLDHSWTMSNEKASFWGYEFSDVRQWLPPLIKKKVAEAKIVPLY</sequence>
<dbReference type="AlphaFoldDB" id="A0A0V8JK15"/>
<dbReference type="RefSeq" id="WP_025910265.1">
    <property type="nucleotide sequence ID" value="NZ_KQ758672.1"/>
</dbReference>
<organism evidence="2 3">
    <name type="scientific">Priestia veravalensis</name>
    <dbReference type="NCBI Taxonomy" id="1414648"/>
    <lineage>
        <taxon>Bacteria</taxon>
        <taxon>Bacillati</taxon>
        <taxon>Bacillota</taxon>
        <taxon>Bacilli</taxon>
        <taxon>Bacillales</taxon>
        <taxon>Bacillaceae</taxon>
        <taxon>Priestia</taxon>
    </lineage>
</organism>
<dbReference type="PANTHER" id="PTHR43245">
    <property type="entry name" value="BIFUNCTIONAL POLYMYXIN RESISTANCE PROTEIN ARNA"/>
    <property type="match status" value="1"/>
</dbReference>
<reference evidence="2 3" key="1">
    <citation type="submission" date="2015-11" db="EMBL/GenBank/DDBJ databases">
        <title>Bacillus caseinolyticus sp nov.</title>
        <authorList>
            <person name="Dastager S.G."/>
            <person name="Mawlankar R."/>
        </authorList>
    </citation>
    <scope>NUCLEOTIDE SEQUENCE [LARGE SCALE GENOMIC DNA]</scope>
    <source>
        <strain evidence="2 3">SGD-V-76</strain>
    </source>
</reference>
<gene>
    <name evidence="2" type="ORF">AS180_15555</name>
</gene>
<dbReference type="Proteomes" id="UP000053681">
    <property type="component" value="Unassembled WGS sequence"/>
</dbReference>
<keyword evidence="3" id="KW-1185">Reference proteome</keyword>
<proteinExistence type="predicted"/>
<accession>A0A0V8JK15</accession>
<evidence type="ECO:0000259" key="1">
    <source>
        <dbReference type="Pfam" id="PF01370"/>
    </source>
</evidence>
<dbReference type="Gene3D" id="3.40.50.720">
    <property type="entry name" value="NAD(P)-binding Rossmann-like Domain"/>
    <property type="match status" value="1"/>
</dbReference>
<dbReference type="Pfam" id="PF01370">
    <property type="entry name" value="Epimerase"/>
    <property type="match status" value="1"/>
</dbReference>
<name>A0A0V8JK15_9BACI</name>
<dbReference type="SUPFAM" id="SSF51735">
    <property type="entry name" value="NAD(P)-binding Rossmann-fold domains"/>
    <property type="match status" value="1"/>
</dbReference>
<feature type="domain" description="NAD-dependent epimerase/dehydratase" evidence="1">
    <location>
        <begin position="4"/>
        <end position="167"/>
    </location>
</feature>
<dbReference type="InterPro" id="IPR036291">
    <property type="entry name" value="NAD(P)-bd_dom_sf"/>
</dbReference>
<dbReference type="GeneID" id="93682726"/>
<protein>
    <submittedName>
        <fullName evidence="2">NAD-dependent dehydratase</fullName>
    </submittedName>
</protein>
<dbReference type="PANTHER" id="PTHR43245:SF13">
    <property type="entry name" value="UDP-D-APIOSE_UDP-D-XYLOSE SYNTHASE 2"/>
    <property type="match status" value="1"/>
</dbReference>
<dbReference type="InterPro" id="IPR050177">
    <property type="entry name" value="Lipid_A_modif_metabolic_enz"/>
</dbReference>
<comment type="caution">
    <text evidence="2">The sequence shown here is derived from an EMBL/GenBank/DDBJ whole genome shotgun (WGS) entry which is preliminary data.</text>
</comment>